<dbReference type="EMBL" id="MU858246">
    <property type="protein sequence ID" value="KAK4208375.1"/>
    <property type="molecule type" value="Genomic_DNA"/>
</dbReference>
<keyword evidence="3" id="KW-1185">Reference proteome</keyword>
<organism evidence="2 3">
    <name type="scientific">Rhypophila decipiens</name>
    <dbReference type="NCBI Taxonomy" id="261697"/>
    <lineage>
        <taxon>Eukaryota</taxon>
        <taxon>Fungi</taxon>
        <taxon>Dikarya</taxon>
        <taxon>Ascomycota</taxon>
        <taxon>Pezizomycotina</taxon>
        <taxon>Sordariomycetes</taxon>
        <taxon>Sordariomycetidae</taxon>
        <taxon>Sordariales</taxon>
        <taxon>Naviculisporaceae</taxon>
        <taxon>Rhypophila</taxon>
    </lineage>
</organism>
<feature type="compositionally biased region" description="Polar residues" evidence="1">
    <location>
        <begin position="260"/>
        <end position="279"/>
    </location>
</feature>
<accession>A0AAN7B501</accession>
<reference evidence="2" key="1">
    <citation type="journal article" date="2023" name="Mol. Phylogenet. Evol.">
        <title>Genome-scale phylogeny and comparative genomics of the fungal order Sordariales.</title>
        <authorList>
            <person name="Hensen N."/>
            <person name="Bonometti L."/>
            <person name="Westerberg I."/>
            <person name="Brannstrom I.O."/>
            <person name="Guillou S."/>
            <person name="Cros-Aarteil S."/>
            <person name="Calhoun S."/>
            <person name="Haridas S."/>
            <person name="Kuo A."/>
            <person name="Mondo S."/>
            <person name="Pangilinan J."/>
            <person name="Riley R."/>
            <person name="LaButti K."/>
            <person name="Andreopoulos B."/>
            <person name="Lipzen A."/>
            <person name="Chen C."/>
            <person name="Yan M."/>
            <person name="Daum C."/>
            <person name="Ng V."/>
            <person name="Clum A."/>
            <person name="Steindorff A."/>
            <person name="Ohm R.A."/>
            <person name="Martin F."/>
            <person name="Silar P."/>
            <person name="Natvig D.O."/>
            <person name="Lalanne C."/>
            <person name="Gautier V."/>
            <person name="Ament-Velasquez S.L."/>
            <person name="Kruys A."/>
            <person name="Hutchinson M.I."/>
            <person name="Powell A.J."/>
            <person name="Barry K."/>
            <person name="Miller A.N."/>
            <person name="Grigoriev I.V."/>
            <person name="Debuchy R."/>
            <person name="Gladieux P."/>
            <person name="Hiltunen Thoren M."/>
            <person name="Johannesson H."/>
        </authorList>
    </citation>
    <scope>NUCLEOTIDE SEQUENCE</scope>
    <source>
        <strain evidence="2">PSN293</strain>
    </source>
</reference>
<sequence length="279" mass="32526">MTTPTVLSTSQLEPPCQTAGEPAKGQTPPENVYLPRARPELKGWYRYSHPETGHTVAQHCDRATFFKYHVVGLFFPVEHHYLAQEAKPPPWIARMVLKFHSLDDFVRYNFEWRTMYHRYFERFRGIDWDSHPTVENVAMFYTTYHMDFVSKMGLHWTAAYTVWTRDPSKSTRYLLDEGIASMFNTHTNVYMEAFRVEQTDEDPLSSRRCVFIKYPEQRHPSPSSNPGTIEDAVDPDLVHVSSERFCVKRNMLKARRSFQVPHSNKTGPSKSKIRSSTAP</sequence>
<reference evidence="2" key="2">
    <citation type="submission" date="2023-05" db="EMBL/GenBank/DDBJ databases">
        <authorList>
            <consortium name="Lawrence Berkeley National Laboratory"/>
            <person name="Steindorff A."/>
            <person name="Hensen N."/>
            <person name="Bonometti L."/>
            <person name="Westerberg I."/>
            <person name="Brannstrom I.O."/>
            <person name="Guillou S."/>
            <person name="Cros-Aarteil S."/>
            <person name="Calhoun S."/>
            <person name="Haridas S."/>
            <person name="Kuo A."/>
            <person name="Mondo S."/>
            <person name="Pangilinan J."/>
            <person name="Riley R."/>
            <person name="Labutti K."/>
            <person name="Andreopoulos B."/>
            <person name="Lipzen A."/>
            <person name="Chen C."/>
            <person name="Yanf M."/>
            <person name="Daum C."/>
            <person name="Ng V."/>
            <person name="Clum A."/>
            <person name="Ohm R."/>
            <person name="Martin F."/>
            <person name="Silar P."/>
            <person name="Natvig D."/>
            <person name="Lalanne C."/>
            <person name="Gautier V."/>
            <person name="Ament-Velasquez S.L."/>
            <person name="Kruys A."/>
            <person name="Hutchinson M.I."/>
            <person name="Powell A.J."/>
            <person name="Barry K."/>
            <person name="Miller A.N."/>
            <person name="Grigoriev I.V."/>
            <person name="Debuchy R."/>
            <person name="Gladieux P."/>
            <person name="Thoren M.H."/>
            <person name="Johannesson H."/>
        </authorList>
    </citation>
    <scope>NUCLEOTIDE SEQUENCE</scope>
    <source>
        <strain evidence="2">PSN293</strain>
    </source>
</reference>
<feature type="compositionally biased region" description="Polar residues" evidence="1">
    <location>
        <begin position="1"/>
        <end position="12"/>
    </location>
</feature>
<evidence type="ECO:0000256" key="1">
    <source>
        <dbReference type="SAM" id="MobiDB-lite"/>
    </source>
</evidence>
<evidence type="ECO:0000313" key="3">
    <source>
        <dbReference type="Proteomes" id="UP001301769"/>
    </source>
</evidence>
<feature type="region of interest" description="Disordered" evidence="1">
    <location>
        <begin position="256"/>
        <end position="279"/>
    </location>
</feature>
<proteinExistence type="predicted"/>
<comment type="caution">
    <text evidence="2">The sequence shown here is derived from an EMBL/GenBank/DDBJ whole genome shotgun (WGS) entry which is preliminary data.</text>
</comment>
<gene>
    <name evidence="2" type="ORF">QBC37DRAFT_486883</name>
</gene>
<name>A0AAN7B501_9PEZI</name>
<feature type="region of interest" description="Disordered" evidence="1">
    <location>
        <begin position="1"/>
        <end position="30"/>
    </location>
</feature>
<evidence type="ECO:0000313" key="2">
    <source>
        <dbReference type="EMBL" id="KAK4208375.1"/>
    </source>
</evidence>
<dbReference type="AlphaFoldDB" id="A0AAN7B501"/>
<protein>
    <submittedName>
        <fullName evidence="2">Uncharacterized protein</fullName>
    </submittedName>
</protein>
<dbReference type="Proteomes" id="UP001301769">
    <property type="component" value="Unassembled WGS sequence"/>
</dbReference>